<proteinExistence type="predicted"/>
<feature type="transmembrane region" description="Helical" evidence="6">
    <location>
        <begin position="74"/>
        <end position="94"/>
    </location>
</feature>
<feature type="transmembrane region" description="Helical" evidence="6">
    <location>
        <begin position="206"/>
        <end position="224"/>
    </location>
</feature>
<evidence type="ECO:0000256" key="1">
    <source>
        <dbReference type="ARBA" id="ARBA00004651"/>
    </source>
</evidence>
<evidence type="ECO:0000313" key="7">
    <source>
        <dbReference type="EMBL" id="NBI34424.1"/>
    </source>
</evidence>
<keyword evidence="2" id="KW-1003">Cell membrane</keyword>
<protein>
    <recommendedName>
        <fullName evidence="8">Lysine transporter LysE</fullName>
    </recommendedName>
</protein>
<keyword evidence="3 6" id="KW-0812">Transmembrane</keyword>
<evidence type="ECO:0000256" key="4">
    <source>
        <dbReference type="ARBA" id="ARBA00022989"/>
    </source>
</evidence>
<organism evidence="7">
    <name type="scientific">Muribaculaceae bacterium Z82</name>
    <dbReference type="NCBI Taxonomy" id="2304548"/>
    <lineage>
        <taxon>Bacteria</taxon>
        <taxon>Pseudomonadati</taxon>
        <taxon>Bacteroidota</taxon>
        <taxon>Bacteroidia</taxon>
        <taxon>Bacteroidales</taxon>
        <taxon>Muribaculaceae</taxon>
    </lineage>
</organism>
<evidence type="ECO:0000256" key="2">
    <source>
        <dbReference type="ARBA" id="ARBA00022475"/>
    </source>
</evidence>
<dbReference type="PANTHER" id="PTHR30086:SF20">
    <property type="entry name" value="ARGININE EXPORTER PROTEIN ARGO-RELATED"/>
    <property type="match status" value="1"/>
</dbReference>
<dbReference type="GO" id="GO:0033228">
    <property type="term" value="P:cysteine export across plasma membrane"/>
    <property type="evidence" value="ECO:0007669"/>
    <property type="project" value="TreeGrafter"/>
</dbReference>
<evidence type="ECO:0000256" key="3">
    <source>
        <dbReference type="ARBA" id="ARBA00022692"/>
    </source>
</evidence>
<feature type="transmembrane region" description="Helical" evidence="6">
    <location>
        <begin position="166"/>
        <end position="186"/>
    </location>
</feature>
<dbReference type="EMBL" id="QWKH01000027">
    <property type="protein sequence ID" value="NBI34424.1"/>
    <property type="molecule type" value="Genomic_DNA"/>
</dbReference>
<comment type="caution">
    <text evidence="7">The sequence shown here is derived from an EMBL/GenBank/DDBJ whole genome shotgun (WGS) entry which is preliminary data.</text>
</comment>
<name>A0A7C9NAK9_9BACT</name>
<keyword evidence="5 6" id="KW-0472">Membrane</keyword>
<dbReference type="InterPro" id="IPR001123">
    <property type="entry name" value="LeuE-type"/>
</dbReference>
<evidence type="ECO:0008006" key="8">
    <source>
        <dbReference type="Google" id="ProtNLM"/>
    </source>
</evidence>
<dbReference type="Pfam" id="PF01810">
    <property type="entry name" value="LysE"/>
    <property type="match status" value="1"/>
</dbReference>
<reference evidence="7" key="1">
    <citation type="submission" date="2018-08" db="EMBL/GenBank/DDBJ databases">
        <title>Murine metabolic-syndrome-specific gut microbial biobank.</title>
        <authorList>
            <person name="Liu C."/>
        </authorList>
    </citation>
    <scope>NUCLEOTIDE SEQUENCE [LARGE SCALE GENOMIC DNA]</scope>
    <source>
        <strain evidence="7">Z82</strain>
    </source>
</reference>
<feature type="transmembrane region" description="Helical" evidence="6">
    <location>
        <begin position="137"/>
        <end position="159"/>
    </location>
</feature>
<evidence type="ECO:0000256" key="5">
    <source>
        <dbReference type="ARBA" id="ARBA00023136"/>
    </source>
</evidence>
<gene>
    <name evidence="7" type="ORF">D1639_05135</name>
</gene>
<dbReference type="AlphaFoldDB" id="A0A7C9NAK9"/>
<sequence>MPSALALALPTLAMYLFVQGITPGPANLCSMATALRLGVRPALRQWVGLTLGFYLVMLAVVAALWGAADLVNNLLPLLTVLGSAYVLWLAWSMVRPVGGAGGEGDGVDCASASGCAGHGGSVHGGFAGVRPTIGAGVVLQVTNVKILVMATSALVAYVIPYTSDPWVLLAVAMAIPVVGATCNLAWIYGGVKLQSWYAAHQRAVDAAMAAALALCALGMLAGLLG</sequence>
<dbReference type="PANTHER" id="PTHR30086">
    <property type="entry name" value="ARGININE EXPORTER PROTEIN ARGO"/>
    <property type="match status" value="1"/>
</dbReference>
<feature type="transmembrane region" description="Helical" evidence="6">
    <location>
        <begin position="46"/>
        <end position="67"/>
    </location>
</feature>
<comment type="subcellular location">
    <subcellularLocation>
        <location evidence="1">Cell membrane</location>
        <topology evidence="1">Multi-pass membrane protein</topology>
    </subcellularLocation>
</comment>
<evidence type="ECO:0000256" key="6">
    <source>
        <dbReference type="SAM" id="Phobius"/>
    </source>
</evidence>
<dbReference type="GO" id="GO:0005886">
    <property type="term" value="C:plasma membrane"/>
    <property type="evidence" value="ECO:0007669"/>
    <property type="project" value="UniProtKB-SubCell"/>
</dbReference>
<accession>A0A7C9NAK9</accession>
<keyword evidence="4 6" id="KW-1133">Transmembrane helix</keyword>
<dbReference type="GO" id="GO:0015171">
    <property type="term" value="F:amino acid transmembrane transporter activity"/>
    <property type="evidence" value="ECO:0007669"/>
    <property type="project" value="TreeGrafter"/>
</dbReference>